<dbReference type="HOGENOM" id="CLU_019225_1_0_1"/>
<dbReference type="OrthoDB" id="2915840at2759"/>
<evidence type="ECO:0000313" key="4">
    <source>
        <dbReference type="EMBL" id="KIX06856.1"/>
    </source>
</evidence>
<keyword evidence="5" id="KW-1185">Reference proteome</keyword>
<reference evidence="4 5" key="1">
    <citation type="submission" date="2015-01" db="EMBL/GenBank/DDBJ databases">
        <title>The Genome Sequence of Rhinocladiella mackenzie CBS 650.93.</title>
        <authorList>
            <consortium name="The Broad Institute Genomics Platform"/>
            <person name="Cuomo C."/>
            <person name="de Hoog S."/>
            <person name="Gorbushina A."/>
            <person name="Stielow B."/>
            <person name="Teixiera M."/>
            <person name="Abouelleil A."/>
            <person name="Chapman S.B."/>
            <person name="Priest M."/>
            <person name="Young S.K."/>
            <person name="Wortman J."/>
            <person name="Nusbaum C."/>
            <person name="Birren B."/>
        </authorList>
    </citation>
    <scope>NUCLEOTIDE SEQUENCE [LARGE SCALE GENOMIC DNA]</scope>
    <source>
        <strain evidence="4 5">CBS 650.93</strain>
    </source>
</reference>
<dbReference type="RefSeq" id="XP_013273992.1">
    <property type="nucleotide sequence ID" value="XM_013418538.1"/>
</dbReference>
<keyword evidence="1" id="KW-0285">Flavoprotein</keyword>
<dbReference type="InterPro" id="IPR050346">
    <property type="entry name" value="FMO-like"/>
</dbReference>
<dbReference type="VEuPathDB" id="FungiDB:Z518_04832"/>
<dbReference type="Proteomes" id="UP000053617">
    <property type="component" value="Unassembled WGS sequence"/>
</dbReference>
<dbReference type="InterPro" id="IPR036188">
    <property type="entry name" value="FAD/NAD-bd_sf"/>
</dbReference>
<protein>
    <submittedName>
        <fullName evidence="4">Rhinocladiella mackenziei CBS 650.93 unplaced genomic scaffold supercont1.3, whole genome shotgun sequence</fullName>
    </submittedName>
</protein>
<keyword evidence="2" id="KW-0274">FAD</keyword>
<evidence type="ECO:0000313" key="5">
    <source>
        <dbReference type="Proteomes" id="UP000053617"/>
    </source>
</evidence>
<evidence type="ECO:0000256" key="3">
    <source>
        <dbReference type="ARBA" id="ARBA00023002"/>
    </source>
</evidence>
<name>A0A0D2IUM0_9EURO</name>
<dbReference type="EMBL" id="KN847477">
    <property type="protein sequence ID" value="KIX06856.1"/>
    <property type="molecule type" value="Genomic_DNA"/>
</dbReference>
<organism evidence="4 5">
    <name type="scientific">Rhinocladiella mackenziei CBS 650.93</name>
    <dbReference type="NCBI Taxonomy" id="1442369"/>
    <lineage>
        <taxon>Eukaryota</taxon>
        <taxon>Fungi</taxon>
        <taxon>Dikarya</taxon>
        <taxon>Ascomycota</taxon>
        <taxon>Pezizomycotina</taxon>
        <taxon>Eurotiomycetes</taxon>
        <taxon>Chaetothyriomycetidae</taxon>
        <taxon>Chaetothyriales</taxon>
        <taxon>Herpotrichiellaceae</taxon>
        <taxon>Rhinocladiella</taxon>
    </lineage>
</organism>
<evidence type="ECO:0000256" key="2">
    <source>
        <dbReference type="ARBA" id="ARBA00022827"/>
    </source>
</evidence>
<sequence>MSEVDLVVVGAGSSGLIATYTWLKFSPDSNVIIFESDTELGGAWSRNRVYPTLTTQTPVGMLEYSCFPMEQPEKTFYGLFSGEHSCEYLEAFALSMKFSGKSLKERVRFSSLVTKAQRREGMWEVHTVDGLQARCRKLIVATGATSIPHLPELLNQPQPVPVVHSRDLARNAEFLSSDEVQHVVVIGGSKSSFDAVYMLIQAGKSVSWIIRPGGHGPGLLAAPEGAGPFRNSNEILSLRLISKTSPCVFEPGDRWVRFFHRWRLGRWISNAIWSHVDSQWKGPAKYDRSQNMSKLKPDRSAFWGSDNVGVRNTVDLWDTVAKAKIYRDEVVRINEKSAVLSSGEMLDCDAVVACTGWDLSYPMFSKEDALALGLPMSVRDVPPENVEKWNSLAAESPVPVHCSQIQSLRAVAYLTNELKLPPVERRREEVASRIAWRRRRYLSDGHVIIFDQIPYQSMLVRDLGLKDSRKGGGWREILRPYYPKDYSGLMEEYLMSRSVKR</sequence>
<dbReference type="SUPFAM" id="SSF51905">
    <property type="entry name" value="FAD/NAD(P)-binding domain"/>
    <property type="match status" value="2"/>
</dbReference>
<gene>
    <name evidence="4" type="ORF">Z518_04832</name>
</gene>
<accession>A0A0D2IUM0</accession>
<dbReference type="AlphaFoldDB" id="A0A0D2IUM0"/>
<dbReference type="Pfam" id="PF13738">
    <property type="entry name" value="Pyr_redox_3"/>
    <property type="match status" value="1"/>
</dbReference>
<keyword evidence="3" id="KW-0560">Oxidoreductase</keyword>
<dbReference type="GeneID" id="25292903"/>
<evidence type="ECO:0000256" key="1">
    <source>
        <dbReference type="ARBA" id="ARBA00022630"/>
    </source>
</evidence>
<dbReference type="GO" id="GO:0016491">
    <property type="term" value="F:oxidoreductase activity"/>
    <property type="evidence" value="ECO:0007669"/>
    <property type="project" value="UniProtKB-KW"/>
</dbReference>
<proteinExistence type="predicted"/>
<dbReference type="PANTHER" id="PTHR23023">
    <property type="entry name" value="DIMETHYLANILINE MONOOXYGENASE"/>
    <property type="match status" value="1"/>
</dbReference>
<dbReference type="Gene3D" id="3.50.50.60">
    <property type="entry name" value="FAD/NAD(P)-binding domain"/>
    <property type="match status" value="1"/>
</dbReference>